<feature type="non-terminal residue" evidence="2">
    <location>
        <position position="1"/>
    </location>
</feature>
<gene>
    <name evidence="2" type="ORF">S01H1_78798</name>
</gene>
<feature type="transmembrane region" description="Helical" evidence="1">
    <location>
        <begin position="148"/>
        <end position="168"/>
    </location>
</feature>
<dbReference type="EMBL" id="BARS01053058">
    <property type="protein sequence ID" value="GAG48328.1"/>
    <property type="molecule type" value="Genomic_DNA"/>
</dbReference>
<keyword evidence="1" id="KW-0812">Transmembrane</keyword>
<protein>
    <submittedName>
        <fullName evidence="2">Uncharacterized protein</fullName>
    </submittedName>
</protein>
<feature type="transmembrane region" description="Helical" evidence="1">
    <location>
        <begin position="43"/>
        <end position="61"/>
    </location>
</feature>
<keyword evidence="1" id="KW-1133">Transmembrane helix</keyword>
<evidence type="ECO:0000256" key="1">
    <source>
        <dbReference type="SAM" id="Phobius"/>
    </source>
</evidence>
<organism evidence="2">
    <name type="scientific">marine sediment metagenome</name>
    <dbReference type="NCBI Taxonomy" id="412755"/>
    <lineage>
        <taxon>unclassified sequences</taxon>
        <taxon>metagenomes</taxon>
        <taxon>ecological metagenomes</taxon>
    </lineage>
</organism>
<evidence type="ECO:0000313" key="2">
    <source>
        <dbReference type="EMBL" id="GAG48328.1"/>
    </source>
</evidence>
<keyword evidence="1" id="KW-0472">Membrane</keyword>
<dbReference type="AlphaFoldDB" id="X0YIB4"/>
<feature type="transmembrane region" description="Helical" evidence="1">
    <location>
        <begin position="12"/>
        <end position="31"/>
    </location>
</feature>
<reference evidence="2" key="1">
    <citation type="journal article" date="2014" name="Front. Microbiol.">
        <title>High frequency of phylogenetically diverse reductive dehalogenase-homologous genes in deep subseafloor sedimentary metagenomes.</title>
        <authorList>
            <person name="Kawai M."/>
            <person name="Futagami T."/>
            <person name="Toyoda A."/>
            <person name="Takaki Y."/>
            <person name="Nishi S."/>
            <person name="Hori S."/>
            <person name="Arai W."/>
            <person name="Tsubouchi T."/>
            <person name="Morono Y."/>
            <person name="Uchiyama I."/>
            <person name="Ito T."/>
            <person name="Fujiyama A."/>
            <person name="Inagaki F."/>
            <person name="Takami H."/>
        </authorList>
    </citation>
    <scope>NUCLEOTIDE SEQUENCE</scope>
    <source>
        <strain evidence="2">Expedition CK06-06</strain>
    </source>
</reference>
<comment type="caution">
    <text evidence="2">The sequence shown here is derived from an EMBL/GenBank/DDBJ whole genome shotgun (WGS) entry which is preliminary data.</text>
</comment>
<feature type="non-terminal residue" evidence="2">
    <location>
        <position position="228"/>
    </location>
</feature>
<accession>X0YIB4</accession>
<proteinExistence type="predicted"/>
<sequence>VLPFWTETLGWSLVFANGFSLILMNLTGLYLERGVRRNWKGLLSFVLLTYLLIPYQAYAVLKGLFEPHEGGWHRTQKTGVITEVVERLGLRRHLRRLRPKKRKRSPALGGLVGASTVQRFSAAVSKLKKYIPRPLRRLSARISLRFRVAFGLALSLILLIIFSTRILLVSAAPDAFYLHTDDTTGISPSGEYMSITQGSTEDTLVFDSADDEAYWYTDLIYPTGGDDA</sequence>
<name>X0YIB4_9ZZZZ</name>